<accession>A0A382SLK1</accession>
<gene>
    <name evidence="1" type="ORF">METZ01_LOCUS363714</name>
</gene>
<name>A0A382SLK1_9ZZZZ</name>
<protein>
    <submittedName>
        <fullName evidence="1">Uncharacterized protein</fullName>
    </submittedName>
</protein>
<reference evidence="1" key="1">
    <citation type="submission" date="2018-05" db="EMBL/GenBank/DDBJ databases">
        <authorList>
            <person name="Lanie J.A."/>
            <person name="Ng W.-L."/>
            <person name="Kazmierczak K.M."/>
            <person name="Andrzejewski T.M."/>
            <person name="Davidsen T.M."/>
            <person name="Wayne K.J."/>
            <person name="Tettelin H."/>
            <person name="Glass J.I."/>
            <person name="Rusch D."/>
            <person name="Podicherti R."/>
            <person name="Tsui H.-C.T."/>
            <person name="Winkler M.E."/>
        </authorList>
    </citation>
    <scope>NUCLEOTIDE SEQUENCE</scope>
</reference>
<proteinExistence type="predicted"/>
<dbReference type="AlphaFoldDB" id="A0A382SLK1"/>
<evidence type="ECO:0000313" key="1">
    <source>
        <dbReference type="EMBL" id="SVD10860.1"/>
    </source>
</evidence>
<organism evidence="1">
    <name type="scientific">marine metagenome</name>
    <dbReference type="NCBI Taxonomy" id="408172"/>
    <lineage>
        <taxon>unclassified sequences</taxon>
        <taxon>metagenomes</taxon>
        <taxon>ecological metagenomes</taxon>
    </lineage>
</organism>
<dbReference type="EMBL" id="UINC01130046">
    <property type="protein sequence ID" value="SVD10860.1"/>
    <property type="molecule type" value="Genomic_DNA"/>
</dbReference>
<sequence length="57" mass="6088">MTAVAEAVGSNRIVQGQGIVNLLGDSDLPPEEERELRKQIVRKALEALAMGPVQSDS</sequence>